<evidence type="ECO:0000256" key="6">
    <source>
        <dbReference type="ARBA" id="ARBA00022989"/>
    </source>
</evidence>
<evidence type="ECO:0000256" key="2">
    <source>
        <dbReference type="ARBA" id="ARBA00004497"/>
    </source>
</evidence>
<evidence type="ECO:0000256" key="7">
    <source>
        <dbReference type="ARBA" id="ARBA00023136"/>
    </source>
</evidence>
<evidence type="ECO:0000256" key="10">
    <source>
        <dbReference type="SAM" id="Phobius"/>
    </source>
</evidence>
<evidence type="ECO:0000256" key="5">
    <source>
        <dbReference type="ARBA" id="ARBA00022692"/>
    </source>
</evidence>
<keyword evidence="4" id="KW-1003">Cell membrane</keyword>
<feature type="compositionally biased region" description="Basic and acidic residues" evidence="9">
    <location>
        <begin position="85"/>
        <end position="96"/>
    </location>
</feature>
<organism evidence="11 12">
    <name type="scientific">Eublepharis macularius</name>
    <name type="common">Leopard gecko</name>
    <name type="synonym">Cyrtodactylus macularius</name>
    <dbReference type="NCBI Taxonomy" id="481883"/>
    <lineage>
        <taxon>Eukaryota</taxon>
        <taxon>Metazoa</taxon>
        <taxon>Chordata</taxon>
        <taxon>Craniata</taxon>
        <taxon>Vertebrata</taxon>
        <taxon>Euteleostomi</taxon>
        <taxon>Lepidosauria</taxon>
        <taxon>Squamata</taxon>
        <taxon>Bifurcata</taxon>
        <taxon>Gekkota</taxon>
        <taxon>Eublepharidae</taxon>
        <taxon>Eublepharinae</taxon>
        <taxon>Eublepharis</taxon>
    </lineage>
</organism>
<keyword evidence="7 10" id="KW-0472">Membrane</keyword>
<dbReference type="GO" id="GO:0030659">
    <property type="term" value="C:cytoplasmic vesicle membrane"/>
    <property type="evidence" value="ECO:0007669"/>
    <property type="project" value="UniProtKB-SubCell"/>
</dbReference>
<keyword evidence="8" id="KW-0968">Cytoplasmic vesicle</keyword>
<evidence type="ECO:0000313" key="11">
    <source>
        <dbReference type="Proteomes" id="UP001190640"/>
    </source>
</evidence>
<dbReference type="KEGG" id="emc:129346229"/>
<dbReference type="GO" id="GO:0005886">
    <property type="term" value="C:plasma membrane"/>
    <property type="evidence" value="ECO:0007669"/>
    <property type="project" value="UniProtKB-SubCell"/>
</dbReference>
<dbReference type="GeneID" id="129346229"/>
<feature type="region of interest" description="Disordered" evidence="9">
    <location>
        <begin position="68"/>
        <end position="96"/>
    </location>
</feature>
<dbReference type="CTD" id="57228"/>
<name>A0AA97KQG9_EUBMA</name>
<feature type="transmembrane region" description="Helical" evidence="10">
    <location>
        <begin position="34"/>
        <end position="60"/>
    </location>
</feature>
<evidence type="ECO:0000256" key="3">
    <source>
        <dbReference type="ARBA" id="ARBA00010017"/>
    </source>
</evidence>
<dbReference type="RefSeq" id="XP_054859541.1">
    <property type="nucleotide sequence ID" value="XM_055003566.1"/>
</dbReference>
<accession>A0AA97KQG9</accession>
<proteinExistence type="inferred from homology"/>
<dbReference type="AlphaFoldDB" id="A0AA97KQG9"/>
<sequence>MEAVPTPPPHSEDLLTSTFMKKMNTPVPEQDVNVAVIGAVIAVVLATLLSVAVLIIVYMYKNKGTYRTYEQQETDPEGSVQMEDLPQKGEKEEYFI</sequence>
<dbReference type="PANTHER" id="PTHR47394:SF1">
    <property type="entry name" value="SMALL CELL ADHESION GLYCOPROTEIN"/>
    <property type="match status" value="1"/>
</dbReference>
<evidence type="ECO:0000256" key="8">
    <source>
        <dbReference type="ARBA" id="ARBA00023329"/>
    </source>
</evidence>
<reference evidence="12" key="1">
    <citation type="submission" date="2025-08" db="UniProtKB">
        <authorList>
            <consortium name="RefSeq"/>
        </authorList>
    </citation>
    <scope>IDENTIFICATION</scope>
    <source>
        <tissue evidence="12">Blood</tissue>
    </source>
</reference>
<evidence type="ECO:0000256" key="1">
    <source>
        <dbReference type="ARBA" id="ARBA00004361"/>
    </source>
</evidence>
<comment type="similarity">
    <text evidence="3">Belongs to the SMAGP family.</text>
</comment>
<keyword evidence="5 10" id="KW-0812">Transmembrane</keyword>
<evidence type="ECO:0000313" key="12">
    <source>
        <dbReference type="RefSeq" id="XP_054859541.1"/>
    </source>
</evidence>
<keyword evidence="11" id="KW-1185">Reference proteome</keyword>
<protein>
    <submittedName>
        <fullName evidence="12">Small cell adhesion glycoprotein</fullName>
    </submittedName>
</protein>
<evidence type="ECO:0000256" key="4">
    <source>
        <dbReference type="ARBA" id="ARBA00022475"/>
    </source>
</evidence>
<dbReference type="Proteomes" id="UP001190640">
    <property type="component" value="Chromosome 19"/>
</dbReference>
<dbReference type="InterPro" id="IPR043243">
    <property type="entry name" value="SMAGP"/>
</dbReference>
<comment type="subcellular location">
    <subcellularLocation>
        <location evidence="1">Cell membrane</location>
        <topology evidence="1">Single-pass type III membrane protein</topology>
    </subcellularLocation>
    <subcellularLocation>
        <location evidence="2">Cytoplasmic vesicle membrane</location>
        <topology evidence="2">Single-pass type III membrane protein</topology>
    </subcellularLocation>
</comment>
<evidence type="ECO:0000256" key="9">
    <source>
        <dbReference type="SAM" id="MobiDB-lite"/>
    </source>
</evidence>
<gene>
    <name evidence="12" type="primary">SMAGP</name>
</gene>
<keyword evidence="6 10" id="KW-1133">Transmembrane helix</keyword>
<dbReference type="PANTHER" id="PTHR47394">
    <property type="entry name" value="SMALL CELL ADHESION GLYCOPROTEIN"/>
    <property type="match status" value="1"/>
</dbReference>